<accession>A0A3S0BI04</accession>
<name>A0A3S0BI04_9CORY</name>
<protein>
    <recommendedName>
        <fullName evidence="3">DUF559 domain-containing protein</fullName>
    </recommendedName>
</protein>
<dbReference type="EMBL" id="RXHJ01000006">
    <property type="protein sequence ID" value="RSZ63787.1"/>
    <property type="molecule type" value="Genomic_DNA"/>
</dbReference>
<dbReference type="Proteomes" id="UP000274907">
    <property type="component" value="Unassembled WGS sequence"/>
</dbReference>
<keyword evidence="2" id="KW-1185">Reference proteome</keyword>
<evidence type="ECO:0000313" key="1">
    <source>
        <dbReference type="EMBL" id="RSZ63787.1"/>
    </source>
</evidence>
<dbReference type="OrthoDB" id="4423208at2"/>
<dbReference type="RefSeq" id="WP_126120420.1">
    <property type="nucleotide sequence ID" value="NZ_RXHJ01000006.1"/>
</dbReference>
<proteinExistence type="predicted"/>
<sequence length="378" mass="41878">MSYRGTRIDGLIAEGNGRLVAADGMGLSPDRFTVPIATEELMRQLAGELGLPHGDPEVTRQVGQRYLPVSMSHGVPRQAARSAGLVARDAAHHPRGHHHQVNAGTRIVAHLTEYPSWIAAQFSAAALLGITDFADGADSAVLNNNRLRISRGVRQPTQRQYRGRWTPWTLRLGEQELKVTPPMLTLAHCLRAVLDGEHAWETPADLGHPPHTVRAVQLIDRYRREFGLDEEQVLEALHGLVNQRRLENLLQLSDPGADSPPETILRLAADRATKDLGIDWQAQVPVYRNGRVGAPGSRDPGQTLFTVIDLAAPSRRLALYYDGEHHLERGQRDQDSLITAQLAAWGWRSLRVTAGMLRDVRQLNFFISSLVFPQSRSA</sequence>
<reference evidence="1 2" key="1">
    <citation type="submission" date="2018-12" db="EMBL/GenBank/DDBJ databases">
        <title>YIM 101343 draft genome.</title>
        <authorList>
            <person name="Chen X."/>
        </authorList>
    </citation>
    <scope>NUCLEOTIDE SEQUENCE [LARGE SCALE GENOMIC DNA]</scope>
    <source>
        <strain evidence="1 2">YIM 101343</strain>
    </source>
</reference>
<comment type="caution">
    <text evidence="1">The sequence shown here is derived from an EMBL/GenBank/DDBJ whole genome shotgun (WGS) entry which is preliminary data.</text>
</comment>
<gene>
    <name evidence="1" type="ORF">EAH68_05990</name>
</gene>
<evidence type="ECO:0008006" key="3">
    <source>
        <dbReference type="Google" id="ProtNLM"/>
    </source>
</evidence>
<organism evidence="1 2">
    <name type="scientific">Corynebacterium hylobatis</name>
    <dbReference type="NCBI Taxonomy" id="1859290"/>
    <lineage>
        <taxon>Bacteria</taxon>
        <taxon>Bacillati</taxon>
        <taxon>Actinomycetota</taxon>
        <taxon>Actinomycetes</taxon>
        <taxon>Mycobacteriales</taxon>
        <taxon>Corynebacteriaceae</taxon>
        <taxon>Corynebacterium</taxon>
    </lineage>
</organism>
<dbReference type="AlphaFoldDB" id="A0A3S0BI04"/>
<evidence type="ECO:0000313" key="2">
    <source>
        <dbReference type="Proteomes" id="UP000274907"/>
    </source>
</evidence>